<dbReference type="NCBIfam" id="TIGR00126">
    <property type="entry name" value="deoC"/>
    <property type="match status" value="1"/>
</dbReference>
<evidence type="ECO:0000256" key="7">
    <source>
        <dbReference type="NCBIfam" id="TIGR00126"/>
    </source>
</evidence>
<comment type="similarity">
    <text evidence="2">Belongs to the DeoC/FbaB aldolase family. DeoC type 2 subfamily.</text>
</comment>
<dbReference type="InterPro" id="IPR013785">
    <property type="entry name" value="Aldolase_TIM"/>
</dbReference>
<proteinExistence type="inferred from homology"/>
<evidence type="ECO:0000313" key="8">
    <source>
        <dbReference type="EMBL" id="SBV98692.1"/>
    </source>
</evidence>
<evidence type="ECO:0000256" key="4">
    <source>
        <dbReference type="ARBA" id="ARBA00023239"/>
    </source>
</evidence>
<dbReference type="PIRSF" id="PIRSF001357">
    <property type="entry name" value="DeoC"/>
    <property type="match status" value="1"/>
</dbReference>
<comment type="catalytic activity">
    <reaction evidence="6">
        <text>2-deoxy-D-ribose 5-phosphate = D-glyceraldehyde 3-phosphate + acetaldehyde</text>
        <dbReference type="Rhea" id="RHEA:12821"/>
        <dbReference type="ChEBI" id="CHEBI:15343"/>
        <dbReference type="ChEBI" id="CHEBI:59776"/>
        <dbReference type="ChEBI" id="CHEBI:62877"/>
        <dbReference type="EC" id="4.1.2.4"/>
    </reaction>
</comment>
<name>A0A212JGX9_9BACT</name>
<dbReference type="AlphaFoldDB" id="A0A212JGX9"/>
<gene>
    <name evidence="8" type="primary">deoC</name>
    <name evidence="8" type="ORF">KL86DYS1_12240</name>
</gene>
<dbReference type="InterPro" id="IPR011343">
    <property type="entry name" value="DeoC"/>
</dbReference>
<reference evidence="8" key="1">
    <citation type="submission" date="2016-04" db="EMBL/GenBank/DDBJ databases">
        <authorList>
            <person name="Evans L.H."/>
            <person name="Alamgir A."/>
            <person name="Owens N."/>
            <person name="Weber N.D."/>
            <person name="Virtaneva K."/>
            <person name="Barbian K."/>
            <person name="Babar A."/>
            <person name="Rosenke K."/>
        </authorList>
    </citation>
    <scope>NUCLEOTIDE SEQUENCE</scope>
    <source>
        <strain evidence="8">86-1</strain>
    </source>
</reference>
<evidence type="ECO:0000256" key="5">
    <source>
        <dbReference type="ARBA" id="ARBA00023270"/>
    </source>
</evidence>
<keyword evidence="5" id="KW-0704">Schiff base</keyword>
<evidence type="ECO:0000256" key="3">
    <source>
        <dbReference type="ARBA" id="ARBA00012515"/>
    </source>
</evidence>
<dbReference type="InterPro" id="IPR002915">
    <property type="entry name" value="DeoC/FbaB/LacD_aldolase"/>
</dbReference>
<protein>
    <recommendedName>
        <fullName evidence="3 7">Deoxyribose-phosphate aldolase</fullName>
        <ecNumber evidence="3 7">4.1.2.4</ecNumber>
    </recommendedName>
</protein>
<dbReference type="GO" id="GO:0016052">
    <property type="term" value="P:carbohydrate catabolic process"/>
    <property type="evidence" value="ECO:0007669"/>
    <property type="project" value="TreeGrafter"/>
</dbReference>
<dbReference type="EC" id="4.1.2.4" evidence="3 7"/>
<comment type="pathway">
    <text evidence="1">Carbohydrate degradation; 2-deoxy-D-ribose 1-phosphate degradation; D-glyceraldehyde 3-phosphate and acetaldehyde from 2-deoxy-alpha-D-ribose 1-phosphate: step 2/2.</text>
</comment>
<dbReference type="PANTHER" id="PTHR10889:SF3">
    <property type="entry name" value="DEOXYRIBOSE-PHOSPHATE ALDOLASE"/>
    <property type="match status" value="1"/>
</dbReference>
<dbReference type="GO" id="GO:0004139">
    <property type="term" value="F:deoxyribose-phosphate aldolase activity"/>
    <property type="evidence" value="ECO:0007669"/>
    <property type="project" value="UniProtKB-UniRule"/>
</dbReference>
<dbReference type="RefSeq" id="WP_296940941.1">
    <property type="nucleotide sequence ID" value="NZ_LT599032.1"/>
</dbReference>
<keyword evidence="4 8" id="KW-0456">Lyase</keyword>
<dbReference type="SUPFAM" id="SSF51569">
    <property type="entry name" value="Aldolase"/>
    <property type="match status" value="1"/>
</dbReference>
<dbReference type="EMBL" id="FLUM01000001">
    <property type="protein sequence ID" value="SBV98692.1"/>
    <property type="molecule type" value="Genomic_DNA"/>
</dbReference>
<evidence type="ECO:0000256" key="2">
    <source>
        <dbReference type="ARBA" id="ARBA00009473"/>
    </source>
</evidence>
<dbReference type="Gene3D" id="3.20.20.70">
    <property type="entry name" value="Aldolase class I"/>
    <property type="match status" value="1"/>
</dbReference>
<dbReference type="GO" id="GO:0009264">
    <property type="term" value="P:deoxyribonucleotide catabolic process"/>
    <property type="evidence" value="ECO:0007669"/>
    <property type="project" value="UniProtKB-UniRule"/>
</dbReference>
<evidence type="ECO:0000256" key="1">
    <source>
        <dbReference type="ARBA" id="ARBA00004816"/>
    </source>
</evidence>
<accession>A0A212JGX9</accession>
<dbReference type="SMART" id="SM01133">
    <property type="entry name" value="DeoC"/>
    <property type="match status" value="1"/>
</dbReference>
<evidence type="ECO:0000256" key="6">
    <source>
        <dbReference type="ARBA" id="ARBA00048791"/>
    </source>
</evidence>
<dbReference type="CDD" id="cd00959">
    <property type="entry name" value="DeoC"/>
    <property type="match status" value="1"/>
</dbReference>
<dbReference type="PANTHER" id="PTHR10889">
    <property type="entry name" value="DEOXYRIBOSE-PHOSPHATE ALDOLASE"/>
    <property type="match status" value="1"/>
</dbReference>
<dbReference type="Pfam" id="PF01791">
    <property type="entry name" value="DeoC"/>
    <property type="match status" value="1"/>
</dbReference>
<sequence>MAEINKYTDTLKKYKTDLKDADIAEKVEEIINKKFAQNNNKEVYKRLYSCIDLTSLNATDTREDIWKFTEKVNEQDGASDVANVAAICVYPNFIETVKEALTADVKIASVAGGFPSSQTFTEVKIAETALAVASGADEIDIVLNLGFFLDENYEELSEEIDEIKHACREAKLKVILETGALKSARNIMKASLLALYSGADFIKTSTGKGYEGATLEAAYVMCTAIREYTAKTGRKAGFKASGGISTTQDAVKYYTIVKEVLGEEYLNNEYFRIGASRLADNLLEDIK</sequence>
<dbReference type="GO" id="GO:0005737">
    <property type="term" value="C:cytoplasm"/>
    <property type="evidence" value="ECO:0007669"/>
    <property type="project" value="InterPro"/>
</dbReference>
<organism evidence="8">
    <name type="scientific">uncultured Dysgonomonas sp</name>
    <dbReference type="NCBI Taxonomy" id="206096"/>
    <lineage>
        <taxon>Bacteria</taxon>
        <taxon>Pseudomonadati</taxon>
        <taxon>Bacteroidota</taxon>
        <taxon>Bacteroidia</taxon>
        <taxon>Bacteroidales</taxon>
        <taxon>Dysgonomonadaceae</taxon>
        <taxon>Dysgonomonas</taxon>
        <taxon>environmental samples</taxon>
    </lineage>
</organism>